<sequence length="99" mass="10812">MIDMTAVRGCGTIDQAFYSYTAPEPDGLADRPLEPTAARWLPQRGSHLAVLPYDAVRRSPTPHEDIQTFFAAAYRAGADLAGWPAERECDHGITDPLLA</sequence>
<dbReference type="Proteomes" id="UP000249340">
    <property type="component" value="Chromosome"/>
</dbReference>
<dbReference type="InterPro" id="IPR046038">
    <property type="entry name" value="DUF5996"/>
</dbReference>
<dbReference type="EMBL" id="CP031264">
    <property type="protein sequence ID" value="AXI76548.1"/>
    <property type="molecule type" value="Genomic_DNA"/>
</dbReference>
<keyword evidence="2" id="KW-1185">Reference proteome</keyword>
<evidence type="ECO:0000313" key="2">
    <source>
        <dbReference type="Proteomes" id="UP000249340"/>
    </source>
</evidence>
<dbReference type="OrthoDB" id="9800945at2"/>
<organism evidence="1 2">
    <name type="scientific">Peterkaempfera bronchialis</name>
    <dbReference type="NCBI Taxonomy" id="2126346"/>
    <lineage>
        <taxon>Bacteria</taxon>
        <taxon>Bacillati</taxon>
        <taxon>Actinomycetota</taxon>
        <taxon>Actinomycetes</taxon>
        <taxon>Kitasatosporales</taxon>
        <taxon>Streptomycetaceae</taxon>
        <taxon>Peterkaempfera</taxon>
    </lineage>
</organism>
<reference evidence="2" key="1">
    <citation type="submission" date="2018-07" db="EMBL/GenBank/DDBJ databases">
        <title>Streptacidiphilus bronchialis DSM 106435 chromosome.</title>
        <authorList>
            <person name="Batra D."/>
            <person name="Gulvik C.A."/>
        </authorList>
    </citation>
    <scope>NUCLEOTIDE SEQUENCE [LARGE SCALE GENOMIC DNA]</scope>
    <source>
        <strain evidence="2">DSM 106435</strain>
    </source>
</reference>
<dbReference type="Pfam" id="PF19459">
    <property type="entry name" value="DUF5996"/>
    <property type="match status" value="1"/>
</dbReference>
<proteinExistence type="predicted"/>
<gene>
    <name evidence="1" type="ORF">C7M71_002735</name>
</gene>
<dbReference type="AlphaFoldDB" id="A0A345SS43"/>
<accession>A0A345SS43</accession>
<dbReference type="KEGG" id="stri:C7M71_002735"/>
<evidence type="ECO:0000313" key="1">
    <source>
        <dbReference type="EMBL" id="AXI76548.1"/>
    </source>
</evidence>
<name>A0A345SS43_9ACTN</name>
<protein>
    <submittedName>
        <fullName evidence="1">Uncharacterized protein</fullName>
    </submittedName>
</protein>
<dbReference type="RefSeq" id="WP_111489695.1">
    <property type="nucleotide sequence ID" value="NZ_CP031264.1"/>
</dbReference>